<feature type="domain" description="Creatinase N-terminal" evidence="6">
    <location>
        <begin position="108"/>
        <end position="265"/>
    </location>
</feature>
<keyword evidence="9" id="KW-1185">Reference proteome</keyword>
<dbReference type="InterPro" id="IPR000587">
    <property type="entry name" value="Creatinase_N"/>
</dbReference>
<dbReference type="InterPro" id="IPR000994">
    <property type="entry name" value="Pept_M24"/>
</dbReference>
<gene>
    <name evidence="8" type="ORF">FFLO_02872</name>
</gene>
<name>A0A8K0JNU4_9TREE</name>
<evidence type="ECO:0000313" key="8">
    <source>
        <dbReference type="EMBL" id="KAG7558219.1"/>
    </source>
</evidence>
<evidence type="ECO:0000259" key="6">
    <source>
        <dbReference type="Pfam" id="PF01321"/>
    </source>
</evidence>
<accession>A0A8K0JNU4</accession>
<dbReference type="SUPFAM" id="SSF53092">
    <property type="entry name" value="Creatinase/prolidase N-terminal domain"/>
    <property type="match status" value="1"/>
</dbReference>
<feature type="domain" description="Peptidase M24" evidence="5">
    <location>
        <begin position="452"/>
        <end position="664"/>
    </location>
</feature>
<dbReference type="AlphaFoldDB" id="A0A8K0JNU4"/>
<dbReference type="InterPro" id="IPR029149">
    <property type="entry name" value="Creatin/AminoP/Spt16_N"/>
</dbReference>
<dbReference type="FunFam" id="3.90.230.10:FF:000009">
    <property type="entry name" value="xaa-Pro aminopeptidase 2"/>
    <property type="match status" value="1"/>
</dbReference>
<feature type="domain" description="Peptidase M24 C-terminal" evidence="7">
    <location>
        <begin position="675"/>
        <end position="735"/>
    </location>
</feature>
<dbReference type="InterPro" id="IPR032416">
    <property type="entry name" value="Peptidase_M24_C"/>
</dbReference>
<evidence type="ECO:0000256" key="1">
    <source>
        <dbReference type="ARBA" id="ARBA00001936"/>
    </source>
</evidence>
<dbReference type="Pfam" id="PF16188">
    <property type="entry name" value="Peptidase_M24_C"/>
    <property type="match status" value="1"/>
</dbReference>
<proteinExistence type="inferred from homology"/>
<feature type="region of interest" description="Disordered" evidence="4">
    <location>
        <begin position="52"/>
        <end position="75"/>
    </location>
</feature>
<dbReference type="Pfam" id="PF16189">
    <property type="entry name" value="Creatinase_N_2"/>
    <property type="match status" value="1"/>
</dbReference>
<evidence type="ECO:0000313" key="9">
    <source>
        <dbReference type="Proteomes" id="UP000812966"/>
    </source>
</evidence>
<dbReference type="SUPFAM" id="SSF55920">
    <property type="entry name" value="Creatinase/aminopeptidase"/>
    <property type="match status" value="1"/>
</dbReference>
<protein>
    <recommendedName>
        <fullName evidence="10">Creatinase/aminopeptidase</fullName>
    </recommendedName>
</protein>
<evidence type="ECO:0000259" key="7">
    <source>
        <dbReference type="Pfam" id="PF16188"/>
    </source>
</evidence>
<dbReference type="Gene3D" id="3.90.230.10">
    <property type="entry name" value="Creatinase/methionine aminopeptidase superfamily"/>
    <property type="match status" value="1"/>
</dbReference>
<dbReference type="EMBL" id="JABELV010000048">
    <property type="protein sequence ID" value="KAG7558219.1"/>
    <property type="molecule type" value="Genomic_DNA"/>
</dbReference>
<dbReference type="Pfam" id="PF01321">
    <property type="entry name" value="Creatinase_N"/>
    <property type="match status" value="1"/>
</dbReference>
<dbReference type="PANTHER" id="PTHR43763:SF17">
    <property type="entry name" value="AMINOPEPTIDASE P, CYTOPLASMIC-RELATED"/>
    <property type="match status" value="1"/>
</dbReference>
<dbReference type="Pfam" id="PF00557">
    <property type="entry name" value="Peptidase_M24"/>
    <property type="match status" value="1"/>
</dbReference>
<reference evidence="8" key="1">
    <citation type="submission" date="2020-04" db="EMBL/GenBank/DDBJ databases">
        <title>Analysis of mating type loci in Filobasidium floriforme.</title>
        <authorList>
            <person name="Nowrousian M."/>
        </authorList>
    </citation>
    <scope>NUCLEOTIDE SEQUENCE</scope>
    <source>
        <strain evidence="8">CBS 6242</strain>
    </source>
</reference>
<keyword evidence="3" id="KW-0464">Manganese</keyword>
<comment type="cofactor">
    <cofactor evidence="1">
        <name>Mn(2+)</name>
        <dbReference type="ChEBI" id="CHEBI:29035"/>
    </cofactor>
</comment>
<comment type="similarity">
    <text evidence="2">Belongs to the peptidase M24B family.</text>
</comment>
<dbReference type="GO" id="GO:0004177">
    <property type="term" value="F:aminopeptidase activity"/>
    <property type="evidence" value="ECO:0007669"/>
    <property type="project" value="UniProtKB-ARBA"/>
</dbReference>
<dbReference type="InterPro" id="IPR050422">
    <property type="entry name" value="X-Pro_aminopeptidase_P"/>
</dbReference>
<sequence length="737" mass="82884">MIQPLIRASTRQIIASHRPTSTRSLHIARTMSMPFSCFPWSKKQTTAALRTFSEDQPRYTQDPPAYSHSEKPSSRMPAVATRGFATTAHKQEVNAFKLGLPMEEAKLRLNKLQALLVEHKLDYYIVGTADEHLSEWTASTDQRREWISGFSGSAGTAIISRKSQDGNDGVKGDASAWLFVDNRYWIQAEGQTSKELWEVVRVVPKDSPGITSPWEWCKKHVEEGARIGIDPKLIDWPTAQSIQKTLVTKNISLLGITENLVDTVREPDVPPYSKTMLEDHPLVFSGQPTSEKLANARRSLFGEDRDQDPENHGGIYVLPVLPAIAWLLNLRCQGDIPNVPVFRSYLALTPSRVCLFIDQDKLNEEVKQRLRTDGVEWRDYGVEEVKRWVLEHRIRVREESGEKALEVEGRVLVPTSASWGLADAIGLDNVKTIDCPVDTAKAIKNATEIEGFKRAYLRDGAATARWLAWLEEQVKEKKMDIGECDAGDKLTAFRSLEQYYRGLAYDNISASGPNGALPHYIPHQGQDRLIDRETTYVIDAGGQYLDGTIDTTRTLHFGTPTPDQTRAFTRVLQGHIAIETTPFPQGTKGDKLDPLARQFLWREGLNFGHGVGHGIGSYLSCVPLPPGIGWATTIKPGHIVSNEPGFYLEGEWGIRIESVVVCKEVETRYAFGQAPWLCWERVTRVPIQASLVDFTLLSKEEAQWLKDHNDLCIKEVMPLLNRTGDEKARKWLKKQAL</sequence>
<evidence type="ECO:0008006" key="10">
    <source>
        <dbReference type="Google" id="ProtNLM"/>
    </source>
</evidence>
<evidence type="ECO:0000256" key="2">
    <source>
        <dbReference type="ARBA" id="ARBA00008766"/>
    </source>
</evidence>
<dbReference type="InterPro" id="IPR036005">
    <property type="entry name" value="Creatinase/aminopeptidase-like"/>
</dbReference>
<organism evidence="8 9">
    <name type="scientific">Filobasidium floriforme</name>
    <dbReference type="NCBI Taxonomy" id="5210"/>
    <lineage>
        <taxon>Eukaryota</taxon>
        <taxon>Fungi</taxon>
        <taxon>Dikarya</taxon>
        <taxon>Basidiomycota</taxon>
        <taxon>Agaricomycotina</taxon>
        <taxon>Tremellomycetes</taxon>
        <taxon>Filobasidiales</taxon>
        <taxon>Filobasidiaceae</taxon>
        <taxon>Filobasidium</taxon>
    </lineage>
</organism>
<evidence type="ECO:0000256" key="3">
    <source>
        <dbReference type="ARBA" id="ARBA00023211"/>
    </source>
</evidence>
<evidence type="ECO:0000256" key="4">
    <source>
        <dbReference type="SAM" id="MobiDB-lite"/>
    </source>
</evidence>
<dbReference type="Gene3D" id="3.40.350.10">
    <property type="entry name" value="Creatinase/prolidase N-terminal domain"/>
    <property type="match status" value="2"/>
</dbReference>
<dbReference type="Proteomes" id="UP000812966">
    <property type="component" value="Unassembled WGS sequence"/>
</dbReference>
<evidence type="ECO:0000259" key="5">
    <source>
        <dbReference type="Pfam" id="PF00557"/>
    </source>
</evidence>
<dbReference type="PANTHER" id="PTHR43763">
    <property type="entry name" value="XAA-PRO AMINOPEPTIDASE 1"/>
    <property type="match status" value="1"/>
</dbReference>
<comment type="caution">
    <text evidence="8">The sequence shown here is derived from an EMBL/GenBank/DDBJ whole genome shotgun (WGS) entry which is preliminary data.</text>
</comment>